<organism evidence="1 2">
    <name type="scientific">Nonlabens marinus S1-08</name>
    <dbReference type="NCBI Taxonomy" id="1454201"/>
    <lineage>
        <taxon>Bacteria</taxon>
        <taxon>Pseudomonadati</taxon>
        <taxon>Bacteroidota</taxon>
        <taxon>Flavobacteriia</taxon>
        <taxon>Flavobacteriales</taxon>
        <taxon>Flavobacteriaceae</taxon>
        <taxon>Nonlabens</taxon>
    </lineage>
</organism>
<dbReference type="KEGG" id="nmf:NMS_0022"/>
<evidence type="ECO:0000313" key="1">
    <source>
        <dbReference type="EMBL" id="BAO54031.1"/>
    </source>
</evidence>
<dbReference type="Proteomes" id="UP000031760">
    <property type="component" value="Chromosome"/>
</dbReference>
<reference evidence="1 2" key="1">
    <citation type="journal article" date="2014" name="Proc. Natl. Acad. Sci. U.S.A.">
        <title>Functional characterization of flavobacteria rhodopsins reveals a unique class of light-driven chloride pump in bacteria.</title>
        <authorList>
            <person name="Yoshizawa S."/>
            <person name="Kumagai Y."/>
            <person name="Kim H."/>
            <person name="Ogura Y."/>
            <person name="Hayashi T."/>
            <person name="Iwasaki W."/>
            <person name="DeLong E.F."/>
            <person name="Kogure K."/>
        </authorList>
    </citation>
    <scope>NUCLEOTIDE SEQUENCE [LARGE SCALE GENOMIC DNA]</scope>
    <source>
        <strain evidence="1 2">S1-08</strain>
    </source>
</reference>
<name>W8VZ64_9FLAO</name>
<dbReference type="AlphaFoldDB" id="W8VZ64"/>
<dbReference type="STRING" id="1454201.NMS_0022"/>
<evidence type="ECO:0008006" key="3">
    <source>
        <dbReference type="Google" id="ProtNLM"/>
    </source>
</evidence>
<gene>
    <name evidence="1" type="ORF">NMS_0022</name>
</gene>
<dbReference type="HOGENOM" id="CLU_1218741_0_0_10"/>
<dbReference type="EMBL" id="AP014548">
    <property type="protein sequence ID" value="BAO54031.1"/>
    <property type="molecule type" value="Genomic_DNA"/>
</dbReference>
<protein>
    <recommendedName>
        <fullName evidence="3">Lipoprotein</fullName>
    </recommendedName>
</protein>
<keyword evidence="2" id="KW-1185">Reference proteome</keyword>
<dbReference type="PROSITE" id="PS51257">
    <property type="entry name" value="PROKAR_LIPOPROTEIN"/>
    <property type="match status" value="1"/>
</dbReference>
<accession>W8VZ64</accession>
<sequence length="227" mass="26016">MFQLLSKHCSSKLLIKVKKLIFTFACLMMLISCDNIRSVTYTQPELFEENILQLLPGTYTAVRPDVPVAMKSEVNSLIEETFKELVGDCYEQTVQIQALEIPLNGSQLFTADVERIKFQAPNLDFLIYVSSSYREPTVTEFRDSRTYRQPREHVTGTLYIFDLNSNTLLFKQRLIGSTEEAYDPYEEEEDDDGIVFKAEGELLTTKVLKRLLKGIARNAKSSNLKCD</sequence>
<proteinExistence type="predicted"/>
<evidence type="ECO:0000313" key="2">
    <source>
        <dbReference type="Proteomes" id="UP000031760"/>
    </source>
</evidence>